<dbReference type="AlphaFoldDB" id="A0A402DNF3"/>
<evidence type="ECO:0000313" key="2">
    <source>
        <dbReference type="Proteomes" id="UP000289954"/>
    </source>
</evidence>
<dbReference type="OrthoDB" id="3035272at2"/>
<organism evidence="1 2">
    <name type="scientific">Cellulomonas biazotea</name>
    <dbReference type="NCBI Taxonomy" id="1709"/>
    <lineage>
        <taxon>Bacteria</taxon>
        <taxon>Bacillati</taxon>
        <taxon>Actinomycetota</taxon>
        <taxon>Actinomycetes</taxon>
        <taxon>Micrococcales</taxon>
        <taxon>Cellulomonadaceae</taxon>
        <taxon>Cellulomonas</taxon>
    </lineage>
</organism>
<evidence type="ECO:0000313" key="1">
    <source>
        <dbReference type="EMBL" id="GCE75636.1"/>
    </source>
</evidence>
<dbReference type="Proteomes" id="UP000289954">
    <property type="component" value="Unassembled WGS sequence"/>
</dbReference>
<reference evidence="1 2" key="1">
    <citation type="submission" date="2019-01" db="EMBL/GenBank/DDBJ databases">
        <title>Draft genome sequence of Cellulomonas takizawaensis strain TKZ-21.</title>
        <authorList>
            <person name="Yamamura H."/>
            <person name="Hayashi T."/>
            <person name="Hamada M."/>
            <person name="Serisawa Y."/>
            <person name="Matsuyama K."/>
            <person name="Nakagawa Y."/>
            <person name="Otoguro M."/>
            <person name="Yanagida F."/>
            <person name="Hayakawa M."/>
        </authorList>
    </citation>
    <scope>NUCLEOTIDE SEQUENCE [LARGE SCALE GENOMIC DNA]</scope>
    <source>
        <strain evidence="1 2">NBRC12680</strain>
    </source>
</reference>
<comment type="caution">
    <text evidence="1">The sequence shown here is derived from an EMBL/GenBank/DDBJ whole genome shotgun (WGS) entry which is preliminary data.</text>
</comment>
<protein>
    <submittedName>
        <fullName evidence="1">Uncharacterized protein</fullName>
    </submittedName>
</protein>
<dbReference type="EMBL" id="BIMR01000038">
    <property type="protein sequence ID" value="GCE75636.1"/>
    <property type="molecule type" value="Genomic_DNA"/>
</dbReference>
<keyword evidence="2" id="KW-1185">Reference proteome</keyword>
<accession>A0A402DNF3</accession>
<sequence>MGLLNKALVSGAVLVVGARVRAQVRDARETKRRKSSAPQFDTRLSGQDFIDIAGEIARKTPRVVRAEVRGMTVTLVVRSNSGLTNWEAEADFNDYGRLTGTYWLTSENDQSPIPEFFASGLQDEVCKRIGAPSGP</sequence>
<gene>
    <name evidence="1" type="ORF">CBZ_06920</name>
</gene>
<name>A0A402DNF3_9CELL</name>
<dbReference type="RefSeq" id="WP_130780238.1">
    <property type="nucleotide sequence ID" value="NZ_BIMR01000038.1"/>
</dbReference>
<proteinExistence type="predicted"/>